<keyword evidence="4 9" id="KW-0812">Transmembrane</keyword>
<protein>
    <recommendedName>
        <fullName evidence="11">Protein-export membrane protein SecG</fullName>
    </recommendedName>
</protein>
<dbReference type="GO" id="GO:0016020">
    <property type="term" value="C:membrane"/>
    <property type="evidence" value="ECO:0007669"/>
    <property type="project" value="UniProtKB-SubCell"/>
</dbReference>
<feature type="transmembrane region" description="Helical" evidence="9">
    <location>
        <begin position="58"/>
        <end position="79"/>
    </location>
</feature>
<evidence type="ECO:0000256" key="5">
    <source>
        <dbReference type="ARBA" id="ARBA00022927"/>
    </source>
</evidence>
<proteinExistence type="inferred from homology"/>
<evidence type="ECO:0000256" key="9">
    <source>
        <dbReference type="SAM" id="Phobius"/>
    </source>
</evidence>
<evidence type="ECO:0000256" key="7">
    <source>
        <dbReference type="ARBA" id="ARBA00023010"/>
    </source>
</evidence>
<keyword evidence="3" id="KW-0813">Transport</keyword>
<evidence type="ECO:0000256" key="2">
    <source>
        <dbReference type="ARBA" id="ARBA00008445"/>
    </source>
</evidence>
<evidence type="ECO:0000256" key="1">
    <source>
        <dbReference type="ARBA" id="ARBA00004141"/>
    </source>
</evidence>
<dbReference type="NCBIfam" id="TIGR00810">
    <property type="entry name" value="secG"/>
    <property type="match status" value="1"/>
</dbReference>
<dbReference type="Pfam" id="PF03840">
    <property type="entry name" value="SecG"/>
    <property type="match status" value="1"/>
</dbReference>
<evidence type="ECO:0000256" key="6">
    <source>
        <dbReference type="ARBA" id="ARBA00022989"/>
    </source>
</evidence>
<keyword evidence="5" id="KW-0653">Protein transport</keyword>
<accession>E6PFJ0</accession>
<comment type="similarity">
    <text evidence="2">Belongs to the SecG family.</text>
</comment>
<dbReference type="GO" id="GO:0009306">
    <property type="term" value="P:protein secretion"/>
    <property type="evidence" value="ECO:0007669"/>
    <property type="project" value="InterPro"/>
</dbReference>
<dbReference type="AlphaFoldDB" id="E6PFJ0"/>
<evidence type="ECO:0000256" key="4">
    <source>
        <dbReference type="ARBA" id="ARBA00022692"/>
    </source>
</evidence>
<comment type="caution">
    <text evidence="10">The sequence shown here is derived from an EMBL/GenBank/DDBJ whole genome shotgun (WGS) entry which is preliminary data.</text>
</comment>
<evidence type="ECO:0000313" key="10">
    <source>
        <dbReference type="EMBL" id="CBH75226.1"/>
    </source>
</evidence>
<evidence type="ECO:0000256" key="3">
    <source>
        <dbReference type="ARBA" id="ARBA00022448"/>
    </source>
</evidence>
<keyword evidence="7" id="KW-0811">Translocation</keyword>
<dbReference type="GO" id="GO:0015450">
    <property type="term" value="F:protein-transporting ATPase activity"/>
    <property type="evidence" value="ECO:0007669"/>
    <property type="project" value="InterPro"/>
</dbReference>
<evidence type="ECO:0000256" key="8">
    <source>
        <dbReference type="ARBA" id="ARBA00023136"/>
    </source>
</evidence>
<dbReference type="EMBL" id="CABL01000006">
    <property type="protein sequence ID" value="CBH75226.1"/>
    <property type="molecule type" value="Genomic_DNA"/>
</dbReference>
<keyword evidence="8 9" id="KW-0472">Membrane</keyword>
<comment type="subcellular location">
    <subcellularLocation>
        <location evidence="1">Membrane</location>
        <topology evidence="1">Multi-pass membrane protein</topology>
    </subcellularLocation>
</comment>
<evidence type="ECO:0008006" key="11">
    <source>
        <dbReference type="Google" id="ProtNLM"/>
    </source>
</evidence>
<gene>
    <name evidence="10" type="ORF">CARN1_1551</name>
</gene>
<name>E6PFJ0_9ZZZZ</name>
<feature type="transmembrane region" description="Helical" evidence="9">
    <location>
        <begin position="110"/>
        <end position="130"/>
    </location>
</feature>
<sequence length="133" mass="13601">MPASDTTTHPLHVAGAATQHAAPLAHATTVPNPLAAQVAQSVPPALAPHTWFQQHASWLTHGVAGLAVIAALSLIVLLAMQTTKNEGLSGTIGGKVESAYRGRLGMDEQLARVTGVVAVLFVASMTILALTGI</sequence>
<organism evidence="10">
    <name type="scientific">mine drainage metagenome</name>
    <dbReference type="NCBI Taxonomy" id="410659"/>
    <lineage>
        <taxon>unclassified sequences</taxon>
        <taxon>metagenomes</taxon>
        <taxon>ecological metagenomes</taxon>
    </lineage>
</organism>
<reference evidence="10" key="1">
    <citation type="submission" date="2009-10" db="EMBL/GenBank/DDBJ databases">
        <title>Diversity of trophic interactions inside an arsenic-rich microbial ecosystem.</title>
        <authorList>
            <person name="Bertin P.N."/>
            <person name="Heinrich-Salmeron A."/>
            <person name="Pelletier E."/>
            <person name="Goulhen-Chollet F."/>
            <person name="Arsene-Ploetze F."/>
            <person name="Gallien S."/>
            <person name="Calteau A."/>
            <person name="Vallenet D."/>
            <person name="Casiot C."/>
            <person name="Chane-Woon-Ming B."/>
            <person name="Giloteaux L."/>
            <person name="Barakat M."/>
            <person name="Bonnefoy V."/>
            <person name="Bruneel O."/>
            <person name="Chandler M."/>
            <person name="Cleiss J."/>
            <person name="Duran R."/>
            <person name="Elbaz-Poulichet F."/>
            <person name="Fonknechten N."/>
            <person name="Lauga B."/>
            <person name="Mornico D."/>
            <person name="Ortet P."/>
            <person name="Schaeffer C."/>
            <person name="Siguier P."/>
            <person name="Alexander Thil Smith A."/>
            <person name="Van Dorsselaer A."/>
            <person name="Weissenbach J."/>
            <person name="Medigue C."/>
            <person name="Le Paslier D."/>
        </authorList>
    </citation>
    <scope>NUCLEOTIDE SEQUENCE</scope>
</reference>
<keyword evidence="6 9" id="KW-1133">Transmembrane helix</keyword>
<dbReference type="InterPro" id="IPR004692">
    <property type="entry name" value="SecG"/>
</dbReference>